<dbReference type="SMART" id="SM00388">
    <property type="entry name" value="HisKA"/>
    <property type="match status" value="1"/>
</dbReference>
<evidence type="ECO:0000256" key="5">
    <source>
        <dbReference type="ARBA" id="ARBA00022692"/>
    </source>
</evidence>
<sequence>MAKGSRPLTMRRELARYVLGLSVLTALAFSLLLKDYFQRGLSEASKAAILMEVRAYEAEYRLSPYTPLPSSYVTRFFLDDWRHAPPLYQQLIKPDSLQIGEFSYVEWTPHGKAEWQDSRYLVIYWHKLPDQRDLFVVTDFDANLLTTQEQRDFDSTLVQILIYGGVYLLLMLVAVWFYNRRTQQQIEQLSHWAESLTLDSWSEPRPDFRYHELNRIAEQLQQAFERIASLLAREHQFLRHASHELRTPVAVVRANMELLDRLELPSPMQRPIERVRRANQTMLQLIETLLWLSRENEAPPNVTEVQVDRLLEELSEELGYLLQDKPVALRCEFEADQPVLALPVTPLRIVLSNLLRNAYQYTAEGEVRIILSGRQLVIENCDQGEAEADSDNSFGLGLMLVQKICERLGWSLDLQFTDQGVRAALVLPSVTTEP</sequence>
<keyword evidence="4" id="KW-0808">Transferase</keyword>
<dbReference type="EMBL" id="QQOH01000005">
    <property type="protein sequence ID" value="RDE18403.1"/>
    <property type="molecule type" value="Genomic_DNA"/>
</dbReference>
<accession>A0A369WAS7</accession>
<dbReference type="GO" id="GO:0005886">
    <property type="term" value="C:plasma membrane"/>
    <property type="evidence" value="ECO:0007669"/>
    <property type="project" value="TreeGrafter"/>
</dbReference>
<evidence type="ECO:0000256" key="7">
    <source>
        <dbReference type="ARBA" id="ARBA00022989"/>
    </source>
</evidence>
<dbReference type="RefSeq" id="WP_114696980.1">
    <property type="nucleotide sequence ID" value="NZ_QQOH01000005.1"/>
</dbReference>
<evidence type="ECO:0000256" key="4">
    <source>
        <dbReference type="ARBA" id="ARBA00022679"/>
    </source>
</evidence>
<gene>
    <name evidence="10" type="ORF">DV711_17280</name>
</gene>
<keyword evidence="6 10" id="KW-0418">Kinase</keyword>
<dbReference type="InterPro" id="IPR003661">
    <property type="entry name" value="HisK_dim/P_dom"/>
</dbReference>
<name>A0A369WAS7_9GAMM</name>
<proteinExistence type="predicted"/>
<evidence type="ECO:0000313" key="11">
    <source>
        <dbReference type="Proteomes" id="UP000253769"/>
    </source>
</evidence>
<dbReference type="SMART" id="SM00387">
    <property type="entry name" value="HATPase_c"/>
    <property type="match status" value="1"/>
</dbReference>
<evidence type="ECO:0000313" key="10">
    <source>
        <dbReference type="EMBL" id="RDE18403.1"/>
    </source>
</evidence>
<dbReference type="SUPFAM" id="SSF47384">
    <property type="entry name" value="Homodimeric domain of signal transducing histidine kinase"/>
    <property type="match status" value="1"/>
</dbReference>
<keyword evidence="8" id="KW-0472">Membrane</keyword>
<dbReference type="PROSITE" id="PS50109">
    <property type="entry name" value="HIS_KIN"/>
    <property type="match status" value="1"/>
</dbReference>
<dbReference type="Pfam" id="PF02518">
    <property type="entry name" value="HATPase_c"/>
    <property type="match status" value="1"/>
</dbReference>
<dbReference type="InterPro" id="IPR036890">
    <property type="entry name" value="HATPase_C_sf"/>
</dbReference>
<dbReference type="Proteomes" id="UP000253769">
    <property type="component" value="Unassembled WGS sequence"/>
</dbReference>
<evidence type="ECO:0000256" key="1">
    <source>
        <dbReference type="ARBA" id="ARBA00000085"/>
    </source>
</evidence>
<keyword evidence="11" id="KW-1185">Reference proteome</keyword>
<dbReference type="Gene3D" id="3.30.565.10">
    <property type="entry name" value="Histidine kinase-like ATPase, C-terminal domain"/>
    <property type="match status" value="1"/>
</dbReference>
<feature type="transmembrane region" description="Helical" evidence="8">
    <location>
        <begin position="160"/>
        <end position="178"/>
    </location>
</feature>
<evidence type="ECO:0000256" key="8">
    <source>
        <dbReference type="SAM" id="Phobius"/>
    </source>
</evidence>
<dbReference type="SUPFAM" id="SSF55874">
    <property type="entry name" value="ATPase domain of HSP90 chaperone/DNA topoisomerase II/histidine kinase"/>
    <property type="match status" value="1"/>
</dbReference>
<dbReference type="InterPro" id="IPR003594">
    <property type="entry name" value="HATPase_dom"/>
</dbReference>
<evidence type="ECO:0000256" key="2">
    <source>
        <dbReference type="ARBA" id="ARBA00012438"/>
    </source>
</evidence>
<dbReference type="Pfam" id="PF00512">
    <property type="entry name" value="HisKA"/>
    <property type="match status" value="1"/>
</dbReference>
<dbReference type="PANTHER" id="PTHR45436">
    <property type="entry name" value="SENSOR HISTIDINE KINASE YKOH"/>
    <property type="match status" value="1"/>
</dbReference>
<reference evidence="10 11" key="1">
    <citation type="submission" date="2018-07" db="EMBL/GenBank/DDBJ databases">
        <title>Motiliproteus coralliicola sp. nov., a bacterium isolated from Coral.</title>
        <authorList>
            <person name="Wang G."/>
        </authorList>
    </citation>
    <scope>NUCLEOTIDE SEQUENCE [LARGE SCALE GENOMIC DNA]</scope>
    <source>
        <strain evidence="10 11">C34</strain>
    </source>
</reference>
<feature type="transmembrane region" description="Helical" evidence="8">
    <location>
        <begin position="14"/>
        <end position="33"/>
    </location>
</feature>
<organism evidence="10 11">
    <name type="scientific">Motiliproteus coralliicola</name>
    <dbReference type="NCBI Taxonomy" id="2283196"/>
    <lineage>
        <taxon>Bacteria</taxon>
        <taxon>Pseudomonadati</taxon>
        <taxon>Pseudomonadota</taxon>
        <taxon>Gammaproteobacteria</taxon>
        <taxon>Oceanospirillales</taxon>
        <taxon>Oceanospirillaceae</taxon>
        <taxon>Motiliproteus</taxon>
    </lineage>
</organism>
<keyword evidence="3" id="KW-0597">Phosphoprotein</keyword>
<dbReference type="EC" id="2.7.13.3" evidence="2"/>
<dbReference type="CDD" id="cd00082">
    <property type="entry name" value="HisKA"/>
    <property type="match status" value="1"/>
</dbReference>
<comment type="caution">
    <text evidence="10">The sequence shown here is derived from an EMBL/GenBank/DDBJ whole genome shotgun (WGS) entry which is preliminary data.</text>
</comment>
<dbReference type="PANTHER" id="PTHR45436:SF16">
    <property type="entry name" value="HISTIDINE KINASE"/>
    <property type="match status" value="1"/>
</dbReference>
<dbReference type="OrthoDB" id="9121563at2"/>
<comment type="catalytic activity">
    <reaction evidence="1">
        <text>ATP + protein L-histidine = ADP + protein N-phospho-L-histidine.</text>
        <dbReference type="EC" id="2.7.13.3"/>
    </reaction>
</comment>
<dbReference type="AlphaFoldDB" id="A0A369WAS7"/>
<evidence type="ECO:0000256" key="3">
    <source>
        <dbReference type="ARBA" id="ARBA00022553"/>
    </source>
</evidence>
<keyword evidence="7 8" id="KW-1133">Transmembrane helix</keyword>
<protein>
    <recommendedName>
        <fullName evidence="2">histidine kinase</fullName>
        <ecNumber evidence="2">2.7.13.3</ecNumber>
    </recommendedName>
</protein>
<dbReference type="Gene3D" id="1.10.287.130">
    <property type="match status" value="1"/>
</dbReference>
<evidence type="ECO:0000259" key="9">
    <source>
        <dbReference type="PROSITE" id="PS50109"/>
    </source>
</evidence>
<feature type="domain" description="Histidine kinase" evidence="9">
    <location>
        <begin position="240"/>
        <end position="431"/>
    </location>
</feature>
<evidence type="ECO:0000256" key="6">
    <source>
        <dbReference type="ARBA" id="ARBA00022777"/>
    </source>
</evidence>
<dbReference type="GO" id="GO:0000155">
    <property type="term" value="F:phosphorelay sensor kinase activity"/>
    <property type="evidence" value="ECO:0007669"/>
    <property type="project" value="InterPro"/>
</dbReference>
<dbReference type="InterPro" id="IPR005467">
    <property type="entry name" value="His_kinase_dom"/>
</dbReference>
<dbReference type="InterPro" id="IPR050428">
    <property type="entry name" value="TCS_sensor_his_kinase"/>
</dbReference>
<keyword evidence="5 8" id="KW-0812">Transmembrane</keyword>
<dbReference type="InterPro" id="IPR036097">
    <property type="entry name" value="HisK_dim/P_sf"/>
</dbReference>